<comment type="similarity">
    <text evidence="2 11">Belongs to the sodium:solute symporter (SSF) (TC 2.A.21) family.</text>
</comment>
<dbReference type="OrthoDB" id="10043921at2759"/>
<dbReference type="Proteomes" id="UP000014760">
    <property type="component" value="Unassembled WGS sequence"/>
</dbReference>
<evidence type="ECO:0000256" key="10">
    <source>
        <dbReference type="ARBA" id="ARBA00023201"/>
    </source>
</evidence>
<keyword evidence="5 12" id="KW-0812">Transmembrane</keyword>
<feature type="transmembrane region" description="Helical" evidence="12">
    <location>
        <begin position="156"/>
        <end position="175"/>
    </location>
</feature>
<feature type="transmembrane region" description="Helical" evidence="12">
    <location>
        <begin position="121"/>
        <end position="144"/>
    </location>
</feature>
<keyword evidence="15" id="KW-1185">Reference proteome</keyword>
<dbReference type="STRING" id="283909.R7V4I5"/>
<evidence type="ECO:0000313" key="13">
    <source>
        <dbReference type="EMBL" id="ELU10675.1"/>
    </source>
</evidence>
<reference evidence="13 15" key="2">
    <citation type="journal article" date="2013" name="Nature">
        <title>Insights into bilaterian evolution from three spiralian genomes.</title>
        <authorList>
            <person name="Simakov O."/>
            <person name="Marletaz F."/>
            <person name="Cho S.J."/>
            <person name="Edsinger-Gonzales E."/>
            <person name="Havlak P."/>
            <person name="Hellsten U."/>
            <person name="Kuo D.H."/>
            <person name="Larsson T."/>
            <person name="Lv J."/>
            <person name="Arendt D."/>
            <person name="Savage R."/>
            <person name="Osoegawa K."/>
            <person name="de Jong P."/>
            <person name="Grimwood J."/>
            <person name="Chapman J.A."/>
            <person name="Shapiro H."/>
            <person name="Aerts A."/>
            <person name="Otillar R.P."/>
            <person name="Terry A.Y."/>
            <person name="Boore J.L."/>
            <person name="Grigoriev I.V."/>
            <person name="Lindberg D.R."/>
            <person name="Seaver E.C."/>
            <person name="Weisblat D.A."/>
            <person name="Putnam N.H."/>
            <person name="Rokhsar D.S."/>
        </authorList>
    </citation>
    <scope>NUCLEOTIDE SEQUENCE</scope>
    <source>
        <strain evidence="13 15">I ESC-2004</strain>
    </source>
</reference>
<name>R7V4I5_CAPTE</name>
<evidence type="ECO:0000313" key="15">
    <source>
        <dbReference type="Proteomes" id="UP000014760"/>
    </source>
</evidence>
<reference evidence="15" key="1">
    <citation type="submission" date="2012-12" db="EMBL/GenBank/DDBJ databases">
        <authorList>
            <person name="Hellsten U."/>
            <person name="Grimwood J."/>
            <person name="Chapman J.A."/>
            <person name="Shapiro H."/>
            <person name="Aerts A."/>
            <person name="Otillar R.P."/>
            <person name="Terry A.Y."/>
            <person name="Boore J.L."/>
            <person name="Simakov O."/>
            <person name="Marletaz F."/>
            <person name="Cho S.-J."/>
            <person name="Edsinger-Gonzales E."/>
            <person name="Havlak P."/>
            <person name="Kuo D.-H."/>
            <person name="Larsson T."/>
            <person name="Lv J."/>
            <person name="Arendt D."/>
            <person name="Savage R."/>
            <person name="Osoegawa K."/>
            <person name="de Jong P."/>
            <person name="Lindberg D.R."/>
            <person name="Seaver E.C."/>
            <person name="Weisblat D.A."/>
            <person name="Putnam N.H."/>
            <person name="Grigoriev I.V."/>
            <person name="Rokhsar D.S."/>
        </authorList>
    </citation>
    <scope>NUCLEOTIDE SEQUENCE</scope>
    <source>
        <strain evidence="15">I ESC-2004</strain>
    </source>
</reference>
<dbReference type="EMBL" id="KB297286">
    <property type="protein sequence ID" value="ELU10675.1"/>
    <property type="molecule type" value="Genomic_DNA"/>
</dbReference>
<keyword evidence="7" id="KW-0915">Sodium</keyword>
<evidence type="ECO:0000256" key="2">
    <source>
        <dbReference type="ARBA" id="ARBA00006434"/>
    </source>
</evidence>
<dbReference type="Pfam" id="PF00474">
    <property type="entry name" value="SSF"/>
    <property type="match status" value="1"/>
</dbReference>
<evidence type="ECO:0000256" key="9">
    <source>
        <dbReference type="ARBA" id="ARBA00023136"/>
    </source>
</evidence>
<gene>
    <name evidence="13" type="ORF">CAPTEDRAFT_99739</name>
</gene>
<dbReference type="EMBL" id="AMQN01005976">
    <property type="status" value="NOT_ANNOTATED_CDS"/>
    <property type="molecule type" value="Genomic_DNA"/>
</dbReference>
<keyword evidence="8" id="KW-0406">Ion transport</keyword>
<evidence type="ECO:0000256" key="4">
    <source>
        <dbReference type="ARBA" id="ARBA00022475"/>
    </source>
</evidence>
<evidence type="ECO:0000256" key="5">
    <source>
        <dbReference type="ARBA" id="ARBA00022692"/>
    </source>
</evidence>
<comment type="subcellular location">
    <subcellularLocation>
        <location evidence="1">Cell membrane</location>
        <topology evidence="1">Multi-pass membrane protein</topology>
    </subcellularLocation>
</comment>
<evidence type="ECO:0000256" key="3">
    <source>
        <dbReference type="ARBA" id="ARBA00022448"/>
    </source>
</evidence>
<dbReference type="HOGENOM" id="CLU_018808_11_3_1"/>
<feature type="transmembrane region" description="Helical" evidence="12">
    <location>
        <begin position="74"/>
        <end position="100"/>
    </location>
</feature>
<dbReference type="AlphaFoldDB" id="R7V4I5"/>
<evidence type="ECO:0000256" key="6">
    <source>
        <dbReference type="ARBA" id="ARBA00022989"/>
    </source>
</evidence>
<dbReference type="GO" id="GO:0005886">
    <property type="term" value="C:plasma membrane"/>
    <property type="evidence" value="ECO:0007669"/>
    <property type="project" value="UniProtKB-SubCell"/>
</dbReference>
<dbReference type="InterPro" id="IPR051163">
    <property type="entry name" value="Sodium:Solute_Symporter_SSF"/>
</dbReference>
<evidence type="ECO:0000256" key="1">
    <source>
        <dbReference type="ARBA" id="ARBA00004651"/>
    </source>
</evidence>
<dbReference type="InterPro" id="IPR038377">
    <property type="entry name" value="Na/Glc_symporter_sf"/>
</dbReference>
<evidence type="ECO:0000256" key="12">
    <source>
        <dbReference type="SAM" id="Phobius"/>
    </source>
</evidence>
<dbReference type="InterPro" id="IPR001734">
    <property type="entry name" value="Na/solute_symporter"/>
</dbReference>
<dbReference type="GO" id="GO:0006814">
    <property type="term" value="P:sodium ion transport"/>
    <property type="evidence" value="ECO:0007669"/>
    <property type="project" value="UniProtKB-KW"/>
</dbReference>
<keyword evidence="10" id="KW-0739">Sodium transport</keyword>
<evidence type="ECO:0000256" key="8">
    <source>
        <dbReference type="ARBA" id="ARBA00023065"/>
    </source>
</evidence>
<evidence type="ECO:0000256" key="7">
    <source>
        <dbReference type="ARBA" id="ARBA00023053"/>
    </source>
</evidence>
<proteinExistence type="inferred from homology"/>
<dbReference type="GO" id="GO:0015293">
    <property type="term" value="F:symporter activity"/>
    <property type="evidence" value="ECO:0007669"/>
    <property type="project" value="TreeGrafter"/>
</dbReference>
<sequence length="274" mass="30265">MNKTELQWADYLVFGLSLVLTAGVGLFLSLYKRKNSSPEELLLASRSMHFLPVCLSLLASLLNATLLLGIPAEIFYYGAGLVPITIGSNFVGLFAALVIVPTFHKMKFTSAYEYLEKRYHYSVRIIGSSIFSISLFLFLAVVLYGPSLAFSQVTSLSIPVAVGVTGGICTIYTMLGGIKTVIWTDSIQIVIIFIGLIVLAGVGSNKVGGFGAVWQLAKDHNRISFFDWNWDPRIRSTVWSTIPGQWVNYTGILISNQMIIQRYLTVSKVRDAQM</sequence>
<feature type="transmembrane region" description="Helical" evidence="12">
    <location>
        <begin position="187"/>
        <end position="204"/>
    </location>
</feature>
<protein>
    <recommendedName>
        <fullName evidence="16">Sodium-dependent multivitamin transporter</fullName>
    </recommendedName>
</protein>
<dbReference type="OMA" id="IMSTICI"/>
<keyword evidence="4" id="KW-1003">Cell membrane</keyword>
<dbReference type="PROSITE" id="PS50283">
    <property type="entry name" value="NA_SOLUT_SYMP_3"/>
    <property type="match status" value="1"/>
</dbReference>
<keyword evidence="9 12" id="KW-0472">Membrane</keyword>
<accession>R7V4I5</accession>
<organism evidence="13">
    <name type="scientific">Capitella teleta</name>
    <name type="common">Polychaete worm</name>
    <dbReference type="NCBI Taxonomy" id="283909"/>
    <lineage>
        <taxon>Eukaryota</taxon>
        <taxon>Metazoa</taxon>
        <taxon>Spiralia</taxon>
        <taxon>Lophotrochozoa</taxon>
        <taxon>Annelida</taxon>
        <taxon>Polychaeta</taxon>
        <taxon>Sedentaria</taxon>
        <taxon>Scolecida</taxon>
        <taxon>Capitellidae</taxon>
        <taxon>Capitella</taxon>
    </lineage>
</organism>
<evidence type="ECO:0008006" key="16">
    <source>
        <dbReference type="Google" id="ProtNLM"/>
    </source>
</evidence>
<keyword evidence="6 12" id="KW-1133">Transmembrane helix</keyword>
<evidence type="ECO:0000256" key="11">
    <source>
        <dbReference type="RuleBase" id="RU362091"/>
    </source>
</evidence>
<dbReference type="Gene3D" id="1.20.1730.10">
    <property type="entry name" value="Sodium/glucose cotransporter"/>
    <property type="match status" value="1"/>
</dbReference>
<feature type="transmembrane region" description="Helical" evidence="12">
    <location>
        <begin position="50"/>
        <end position="68"/>
    </location>
</feature>
<dbReference type="PANTHER" id="PTHR42985">
    <property type="entry name" value="SODIUM-COUPLED MONOCARBOXYLATE TRANSPORTER"/>
    <property type="match status" value="1"/>
</dbReference>
<evidence type="ECO:0000313" key="14">
    <source>
        <dbReference type="EnsemblMetazoa" id="CapteP99739"/>
    </source>
</evidence>
<dbReference type="EnsemblMetazoa" id="CapteT99739">
    <property type="protein sequence ID" value="CapteP99739"/>
    <property type="gene ID" value="CapteG99739"/>
</dbReference>
<keyword evidence="3" id="KW-0813">Transport</keyword>
<dbReference type="PANTHER" id="PTHR42985:SF40">
    <property type="entry name" value="LD47995P-RELATED"/>
    <property type="match status" value="1"/>
</dbReference>
<feature type="transmembrane region" description="Helical" evidence="12">
    <location>
        <begin position="12"/>
        <end position="30"/>
    </location>
</feature>
<reference evidence="14" key="3">
    <citation type="submission" date="2015-06" db="UniProtKB">
        <authorList>
            <consortium name="EnsemblMetazoa"/>
        </authorList>
    </citation>
    <scope>IDENTIFICATION</scope>
</reference>